<proteinExistence type="predicted"/>
<dbReference type="STRING" id="241244.ATY39_01565"/>
<dbReference type="KEGG" id="rst:ATY39_01565"/>
<dbReference type="EMBL" id="CP014806">
    <property type="protein sequence ID" value="AMW98217.1"/>
    <property type="molecule type" value="Genomic_DNA"/>
</dbReference>
<name>A0A143H8Z1_9BACL</name>
<dbReference type="InterPro" id="IPR019593">
    <property type="entry name" value="Spore_coat_protein_Z/Y"/>
</dbReference>
<accession>A0A143H8Z1</accession>
<dbReference type="Proteomes" id="UP000076021">
    <property type="component" value="Chromosome"/>
</dbReference>
<dbReference type="AlphaFoldDB" id="A0A143H8Z1"/>
<keyword evidence="1" id="KW-0946">Virion</keyword>
<dbReference type="Pfam" id="PF10612">
    <property type="entry name" value="Spore-coat_CotZ"/>
    <property type="match status" value="1"/>
</dbReference>
<dbReference type="RefSeq" id="WP_066784825.1">
    <property type="nucleotide sequence ID" value="NZ_CP014806.1"/>
</dbReference>
<organism evidence="1 2">
    <name type="scientific">Rummeliibacillus stabekisii</name>
    <dbReference type="NCBI Taxonomy" id="241244"/>
    <lineage>
        <taxon>Bacteria</taxon>
        <taxon>Bacillati</taxon>
        <taxon>Bacillota</taxon>
        <taxon>Bacilli</taxon>
        <taxon>Bacillales</taxon>
        <taxon>Caryophanaceae</taxon>
        <taxon>Rummeliibacillus</taxon>
    </lineage>
</organism>
<evidence type="ECO:0000313" key="1">
    <source>
        <dbReference type="EMBL" id="AMW98217.1"/>
    </source>
</evidence>
<dbReference type="OrthoDB" id="1655185at2"/>
<reference evidence="1 2" key="1">
    <citation type="journal article" date="2016" name="Genome Announc.">
        <title>Whole-Genome Sequence of Rummeliibacillus stabekisii Strain PP9 Isolated from Antarctic Soil.</title>
        <authorList>
            <person name="da Mota F.F."/>
            <person name="Vollu R.E."/>
            <person name="Jurelevicius D."/>
            <person name="Seldin L."/>
        </authorList>
    </citation>
    <scope>NUCLEOTIDE SEQUENCE [LARGE SCALE GENOMIC DNA]</scope>
    <source>
        <strain evidence="1 2">PP9</strain>
    </source>
</reference>
<keyword evidence="1" id="KW-0167">Capsid protein</keyword>
<evidence type="ECO:0000313" key="2">
    <source>
        <dbReference type="Proteomes" id="UP000076021"/>
    </source>
</evidence>
<protein>
    <submittedName>
        <fullName evidence="1">Spore coat protein CotZ</fullName>
    </submittedName>
</protein>
<keyword evidence="2" id="KW-1185">Reference proteome</keyword>
<gene>
    <name evidence="1" type="ORF">ATY39_01565</name>
</gene>
<reference evidence="2" key="2">
    <citation type="submission" date="2016-03" db="EMBL/GenBank/DDBJ databases">
        <authorList>
            <person name="Ploux O."/>
        </authorList>
    </citation>
    <scope>NUCLEOTIDE SEQUENCE [LARGE SCALE GENOMIC DNA]</scope>
    <source>
        <strain evidence="2">PP9</strain>
    </source>
</reference>
<sequence>MGCGRESTSVSPIMAGNCVCDVLQTILDLQVQRENNECGTCPTSCFLEPLGGLVSPSRSNADTRVFMLVTKDGTPFKAFFKNSRNHRNSPGNGAQGGMNNHHHHQSCFSVFFRVEDIFDDCCATLRVLKPNRNILKECGSIDFNKICEVTDFELTDSCITVDLNCFCGVQCVQDVFLDVCQ</sequence>